<proteinExistence type="predicted"/>
<sequence>MPLLPVNLHKDGTLRDASGGCARQSLGAHLARLDPGAPVIVMIHGFRYSPFGPGNDPHRHIFAAAPERGLLRTVSWPRRLGIRETGGPLGLAFGWDGCGRLDRVHGRAQAAGRALSRLLQAVPPGRPVHMVAHSLGVRVALAALDGLEAGAAARMILLAAASYRNEARAALVTPAGRRAEFVNVTGRENALFDALAEMLLPAPCPLDRVLGRGLTDAPHRWLDLPLDDPRLLSALRTAGFRIAPPAPVCHWSGYLRPGVFGLYRALLSDDPLPLARLRALLPAEPAPRARLLAIPPLPLGRKAS</sequence>
<accession>A0ABW4S5I3</accession>
<dbReference type="Gene3D" id="3.40.50.1820">
    <property type="entry name" value="alpha/beta hydrolase"/>
    <property type="match status" value="1"/>
</dbReference>
<keyword evidence="2" id="KW-1185">Reference proteome</keyword>
<organism evidence="1 2">
    <name type="scientific">Halodurantibacterium flavum</name>
    <dbReference type="NCBI Taxonomy" id="1382802"/>
    <lineage>
        <taxon>Bacteria</taxon>
        <taxon>Pseudomonadati</taxon>
        <taxon>Pseudomonadota</taxon>
        <taxon>Alphaproteobacteria</taxon>
        <taxon>Rhodobacterales</taxon>
        <taxon>Paracoccaceae</taxon>
        <taxon>Halodurantibacterium</taxon>
    </lineage>
</organism>
<gene>
    <name evidence="1" type="ORF">ACFSGJ_11170</name>
</gene>
<dbReference type="SUPFAM" id="SSF53474">
    <property type="entry name" value="alpha/beta-Hydrolases"/>
    <property type="match status" value="1"/>
</dbReference>
<evidence type="ECO:0008006" key="3">
    <source>
        <dbReference type="Google" id="ProtNLM"/>
    </source>
</evidence>
<evidence type="ECO:0000313" key="1">
    <source>
        <dbReference type="EMBL" id="MFD1912771.1"/>
    </source>
</evidence>
<dbReference type="Proteomes" id="UP001597353">
    <property type="component" value="Unassembled WGS sequence"/>
</dbReference>
<reference evidence="2" key="1">
    <citation type="journal article" date="2019" name="Int. J. Syst. Evol. Microbiol.">
        <title>The Global Catalogue of Microorganisms (GCM) 10K type strain sequencing project: providing services to taxonomists for standard genome sequencing and annotation.</title>
        <authorList>
            <consortium name="The Broad Institute Genomics Platform"/>
            <consortium name="The Broad Institute Genome Sequencing Center for Infectious Disease"/>
            <person name="Wu L."/>
            <person name="Ma J."/>
        </authorList>
    </citation>
    <scope>NUCLEOTIDE SEQUENCE [LARGE SCALE GENOMIC DNA]</scope>
    <source>
        <strain evidence="2">CGMCC 4.7242</strain>
    </source>
</reference>
<dbReference type="EMBL" id="JBHUGH010000009">
    <property type="protein sequence ID" value="MFD1912771.1"/>
    <property type="molecule type" value="Genomic_DNA"/>
</dbReference>
<evidence type="ECO:0000313" key="2">
    <source>
        <dbReference type="Proteomes" id="UP001597353"/>
    </source>
</evidence>
<name>A0ABW4S5I3_9RHOB</name>
<dbReference type="RefSeq" id="WP_390261548.1">
    <property type="nucleotide sequence ID" value="NZ_JBHUGH010000009.1"/>
</dbReference>
<dbReference type="InterPro" id="IPR029058">
    <property type="entry name" value="AB_hydrolase_fold"/>
</dbReference>
<protein>
    <recommendedName>
        <fullName evidence="3">Alpha/beta hydrolase</fullName>
    </recommendedName>
</protein>
<comment type="caution">
    <text evidence="1">The sequence shown here is derived from an EMBL/GenBank/DDBJ whole genome shotgun (WGS) entry which is preliminary data.</text>
</comment>